<proteinExistence type="predicted"/>
<evidence type="ECO:0000313" key="2">
    <source>
        <dbReference type="Proteomes" id="UP000053558"/>
    </source>
</evidence>
<dbReference type="Proteomes" id="UP000053558">
    <property type="component" value="Unassembled WGS sequence"/>
</dbReference>
<protein>
    <recommendedName>
        <fullName evidence="3">ARM repeat-containing protein</fullName>
    </recommendedName>
</protein>
<dbReference type="OrthoDB" id="2932645at2759"/>
<name>R7SF32_CONPW</name>
<dbReference type="AlphaFoldDB" id="R7SF32"/>
<reference evidence="2" key="1">
    <citation type="journal article" date="2012" name="Science">
        <title>The Paleozoic origin of enzymatic lignin decomposition reconstructed from 31 fungal genomes.</title>
        <authorList>
            <person name="Floudas D."/>
            <person name="Binder M."/>
            <person name="Riley R."/>
            <person name="Barry K."/>
            <person name="Blanchette R.A."/>
            <person name="Henrissat B."/>
            <person name="Martinez A.T."/>
            <person name="Otillar R."/>
            <person name="Spatafora J.W."/>
            <person name="Yadav J.S."/>
            <person name="Aerts A."/>
            <person name="Benoit I."/>
            <person name="Boyd A."/>
            <person name="Carlson A."/>
            <person name="Copeland A."/>
            <person name="Coutinho P.M."/>
            <person name="de Vries R.P."/>
            <person name="Ferreira P."/>
            <person name="Findley K."/>
            <person name="Foster B."/>
            <person name="Gaskell J."/>
            <person name="Glotzer D."/>
            <person name="Gorecki P."/>
            <person name="Heitman J."/>
            <person name="Hesse C."/>
            <person name="Hori C."/>
            <person name="Igarashi K."/>
            <person name="Jurgens J.A."/>
            <person name="Kallen N."/>
            <person name="Kersten P."/>
            <person name="Kohler A."/>
            <person name="Kuees U."/>
            <person name="Kumar T.K.A."/>
            <person name="Kuo A."/>
            <person name="LaButti K."/>
            <person name="Larrondo L.F."/>
            <person name="Lindquist E."/>
            <person name="Ling A."/>
            <person name="Lombard V."/>
            <person name="Lucas S."/>
            <person name="Lundell T."/>
            <person name="Martin R."/>
            <person name="McLaughlin D.J."/>
            <person name="Morgenstern I."/>
            <person name="Morin E."/>
            <person name="Murat C."/>
            <person name="Nagy L.G."/>
            <person name="Nolan M."/>
            <person name="Ohm R.A."/>
            <person name="Patyshakuliyeva A."/>
            <person name="Rokas A."/>
            <person name="Ruiz-Duenas F.J."/>
            <person name="Sabat G."/>
            <person name="Salamov A."/>
            <person name="Samejima M."/>
            <person name="Schmutz J."/>
            <person name="Slot J.C."/>
            <person name="St John F."/>
            <person name="Stenlid J."/>
            <person name="Sun H."/>
            <person name="Sun S."/>
            <person name="Syed K."/>
            <person name="Tsang A."/>
            <person name="Wiebenga A."/>
            <person name="Young D."/>
            <person name="Pisabarro A."/>
            <person name="Eastwood D.C."/>
            <person name="Martin F."/>
            <person name="Cullen D."/>
            <person name="Grigoriev I.V."/>
            <person name="Hibbett D.S."/>
        </authorList>
    </citation>
    <scope>NUCLEOTIDE SEQUENCE [LARGE SCALE GENOMIC DNA]</scope>
    <source>
        <strain evidence="2">RWD-64-598 SS2</strain>
    </source>
</reference>
<dbReference type="EMBL" id="JH711592">
    <property type="protein sequence ID" value="EIW74490.1"/>
    <property type="molecule type" value="Genomic_DNA"/>
</dbReference>
<evidence type="ECO:0000313" key="1">
    <source>
        <dbReference type="EMBL" id="EIW74490.1"/>
    </source>
</evidence>
<dbReference type="GeneID" id="19206401"/>
<dbReference type="RefSeq" id="XP_007775496.1">
    <property type="nucleotide sequence ID" value="XM_007777306.1"/>
</dbReference>
<accession>R7SF32</accession>
<keyword evidence="2" id="KW-1185">Reference proteome</keyword>
<evidence type="ECO:0008006" key="3">
    <source>
        <dbReference type="Google" id="ProtNLM"/>
    </source>
</evidence>
<gene>
    <name evidence="1" type="ORF">CONPUDRAFT_170182</name>
</gene>
<sequence>MGEDFTSWTLQSALDNTGPQQSGSLKDQFARLVDPNEDPAFVKEYTNAINTQLLKEHSDQNATQPGFTKFTTACIGVGVVSSMVAIIRQEWSGPRVPKERYMAQCNAQEILCNLIPQEILCNLIRIGNDADRHAILDKLLQENIVDICLRRMQHPLCIVQQSAVNTLAVLSSSAALGKKVTASTAADITEAACVYALRGQDYYVKQILDPSTTWQSFIFTHTDNMPSRLSSKYSARYHAITQDSAMATVDGILGLFPPHESQFYLDMLKKKPQIMDLLLDCAALPRPAQHPENQVASRACTALCSMLDYPSQIVPGSTLPLDRNFKTGPDWKAMSQIMVIMTSRPDWAEKLVDVWMQIHEEDMRQVERNLEKVTSDSGTLDPPHSRSLGEIYERRGCCRISVLRLLATLTHAAESCGITNAQLESFLHIAYLGCRKFKGMQDPDLARDETYPSIENNFERFNIPSLRDLGPMPTDNPQFTASQSVLGPVALIRLLCVLAERKALDGIQALRKAPAGLSSSTSLGHVQQITNPDIICRVISMAHARIAAQTERGLKLVREKESERDYVSAWMMFRSAAELAGALMALDRHMEGRYAAEARGARRRYVMAMGNAAQMTLNLGYWGHAMFTTMNAVDAAEDIDPMEGLDPAIIKKNERRLLQANAANTAHRSSGHS</sequence>
<dbReference type="KEGG" id="cput:CONPUDRAFT_170182"/>
<organism evidence="1 2">
    <name type="scientific">Coniophora puteana (strain RWD-64-598)</name>
    <name type="common">Brown rot fungus</name>
    <dbReference type="NCBI Taxonomy" id="741705"/>
    <lineage>
        <taxon>Eukaryota</taxon>
        <taxon>Fungi</taxon>
        <taxon>Dikarya</taxon>
        <taxon>Basidiomycota</taxon>
        <taxon>Agaricomycotina</taxon>
        <taxon>Agaricomycetes</taxon>
        <taxon>Agaricomycetidae</taxon>
        <taxon>Boletales</taxon>
        <taxon>Coniophorineae</taxon>
        <taxon>Coniophoraceae</taxon>
        <taxon>Coniophora</taxon>
    </lineage>
</organism>